<gene>
    <name evidence="1" type="ORF">RIF29_20565</name>
</gene>
<accession>A0AAN9F5U0</accession>
<dbReference type="EMBL" id="JAYWIO010000004">
    <property type="protein sequence ID" value="KAK7267885.1"/>
    <property type="molecule type" value="Genomic_DNA"/>
</dbReference>
<dbReference type="Proteomes" id="UP001372338">
    <property type="component" value="Unassembled WGS sequence"/>
</dbReference>
<dbReference type="Gene3D" id="2.40.50.140">
    <property type="entry name" value="Nucleic acid-binding proteins"/>
    <property type="match status" value="1"/>
</dbReference>
<reference evidence="1 2" key="1">
    <citation type="submission" date="2024-01" db="EMBL/GenBank/DDBJ databases">
        <title>The genomes of 5 underutilized Papilionoideae crops provide insights into root nodulation and disease resistanc.</title>
        <authorList>
            <person name="Yuan L."/>
        </authorList>
    </citation>
    <scope>NUCLEOTIDE SEQUENCE [LARGE SCALE GENOMIC DNA]</scope>
    <source>
        <strain evidence="1">ZHUSHIDOU_FW_LH</strain>
        <tissue evidence="1">Leaf</tissue>
    </source>
</reference>
<organism evidence="1 2">
    <name type="scientific">Crotalaria pallida</name>
    <name type="common">Smooth rattlebox</name>
    <name type="synonym">Crotalaria striata</name>
    <dbReference type="NCBI Taxonomy" id="3830"/>
    <lineage>
        <taxon>Eukaryota</taxon>
        <taxon>Viridiplantae</taxon>
        <taxon>Streptophyta</taxon>
        <taxon>Embryophyta</taxon>
        <taxon>Tracheophyta</taxon>
        <taxon>Spermatophyta</taxon>
        <taxon>Magnoliopsida</taxon>
        <taxon>eudicotyledons</taxon>
        <taxon>Gunneridae</taxon>
        <taxon>Pentapetalae</taxon>
        <taxon>rosids</taxon>
        <taxon>fabids</taxon>
        <taxon>Fabales</taxon>
        <taxon>Fabaceae</taxon>
        <taxon>Papilionoideae</taxon>
        <taxon>50 kb inversion clade</taxon>
        <taxon>genistoids sensu lato</taxon>
        <taxon>core genistoids</taxon>
        <taxon>Crotalarieae</taxon>
        <taxon>Crotalaria</taxon>
    </lineage>
</organism>
<sequence length="105" mass="11085">MGEVGDKISLIVSDESPKLIALQLAKVSTYKGITSATTYWNATKIFFNPQIPETLLLQQSAVCNTPTQTSGSSQLTGGSQGIIVAALTDPDSRKLIAEITTTAKV</sequence>
<evidence type="ECO:0000313" key="1">
    <source>
        <dbReference type="EMBL" id="KAK7267885.1"/>
    </source>
</evidence>
<protein>
    <submittedName>
        <fullName evidence="1">Uncharacterized protein</fullName>
    </submittedName>
</protein>
<comment type="caution">
    <text evidence="1">The sequence shown here is derived from an EMBL/GenBank/DDBJ whole genome shotgun (WGS) entry which is preliminary data.</text>
</comment>
<dbReference type="InterPro" id="IPR012340">
    <property type="entry name" value="NA-bd_OB-fold"/>
</dbReference>
<proteinExistence type="predicted"/>
<evidence type="ECO:0000313" key="2">
    <source>
        <dbReference type="Proteomes" id="UP001372338"/>
    </source>
</evidence>
<name>A0AAN9F5U0_CROPI</name>
<keyword evidence="2" id="KW-1185">Reference proteome</keyword>
<dbReference type="AlphaFoldDB" id="A0AAN9F5U0"/>